<proteinExistence type="predicted"/>
<gene>
    <name evidence="3" type="ORF">ALMOND_2B017877</name>
</gene>
<reference evidence="4" key="1">
    <citation type="journal article" date="2020" name="Plant J.">
        <title>Transposons played a major role in the diversification between the closely related almond and peach genomes: results from the almond genome sequence.</title>
        <authorList>
            <person name="Alioto T."/>
            <person name="Alexiou K.G."/>
            <person name="Bardil A."/>
            <person name="Barteri F."/>
            <person name="Castanera R."/>
            <person name="Cruz F."/>
            <person name="Dhingra A."/>
            <person name="Duval H."/>
            <person name="Fernandez I Marti A."/>
            <person name="Frias L."/>
            <person name="Galan B."/>
            <person name="Garcia J.L."/>
            <person name="Howad W."/>
            <person name="Gomez-Garrido J."/>
            <person name="Gut M."/>
            <person name="Julca I."/>
            <person name="Morata J."/>
            <person name="Puigdomenech P."/>
            <person name="Ribeca P."/>
            <person name="Rubio Cabetas M.J."/>
            <person name="Vlasova A."/>
            <person name="Wirthensohn M."/>
            <person name="Garcia-Mas J."/>
            <person name="Gabaldon T."/>
            <person name="Casacuberta J.M."/>
            <person name="Arus P."/>
        </authorList>
    </citation>
    <scope>NUCLEOTIDE SEQUENCE [LARGE SCALE GENOMIC DNA]</scope>
    <source>
        <strain evidence="4">cv. Texas</strain>
    </source>
</reference>
<dbReference type="PANTHER" id="PTHR31890">
    <property type="entry name" value="PLANT INVERTASE/PECTIN METHYLESTERASE INHIBITOR SUPERFAMILY PROTEIN"/>
    <property type="match status" value="1"/>
</dbReference>
<evidence type="ECO:0000259" key="2">
    <source>
        <dbReference type="SMART" id="SM00856"/>
    </source>
</evidence>
<dbReference type="InterPro" id="IPR035513">
    <property type="entry name" value="Invertase/methylesterase_inhib"/>
</dbReference>
<protein>
    <submittedName>
        <fullName evidence="3">PREDICTED: glysoja_004201</fullName>
    </submittedName>
</protein>
<dbReference type="InterPro" id="IPR006501">
    <property type="entry name" value="Pectinesterase_inhib_dom"/>
</dbReference>
<organism evidence="3 4">
    <name type="scientific">Prunus dulcis</name>
    <name type="common">Almond</name>
    <name type="synonym">Amygdalus dulcis</name>
    <dbReference type="NCBI Taxonomy" id="3755"/>
    <lineage>
        <taxon>Eukaryota</taxon>
        <taxon>Viridiplantae</taxon>
        <taxon>Streptophyta</taxon>
        <taxon>Embryophyta</taxon>
        <taxon>Tracheophyta</taxon>
        <taxon>Spermatophyta</taxon>
        <taxon>Magnoliopsida</taxon>
        <taxon>eudicotyledons</taxon>
        <taxon>Gunneridae</taxon>
        <taxon>Pentapetalae</taxon>
        <taxon>rosids</taxon>
        <taxon>fabids</taxon>
        <taxon>Rosales</taxon>
        <taxon>Rosaceae</taxon>
        <taxon>Amygdaloideae</taxon>
        <taxon>Amygdaleae</taxon>
        <taxon>Prunus</taxon>
    </lineage>
</organism>
<feature type="domain" description="Pectinesterase inhibitor" evidence="2">
    <location>
        <begin position="28"/>
        <end position="174"/>
    </location>
</feature>
<dbReference type="FunCoup" id="A0A5E4GAR0">
    <property type="interactions" value="34"/>
</dbReference>
<dbReference type="InParanoid" id="A0A5E4GAR0"/>
<dbReference type="SUPFAM" id="SSF101148">
    <property type="entry name" value="Plant invertase/pectin methylesterase inhibitor"/>
    <property type="match status" value="1"/>
</dbReference>
<feature type="chain" id="PRO_5022718509" evidence="1">
    <location>
        <begin position="28"/>
        <end position="192"/>
    </location>
</feature>
<dbReference type="Gramene" id="VVA36985">
    <property type="protein sequence ID" value="VVA36985"/>
    <property type="gene ID" value="Prudul26B017877"/>
</dbReference>
<dbReference type="Pfam" id="PF04043">
    <property type="entry name" value="PMEI"/>
    <property type="match status" value="1"/>
</dbReference>
<accession>A0A5E4GAR0</accession>
<dbReference type="NCBIfam" id="TIGR01614">
    <property type="entry name" value="PME_inhib"/>
    <property type="match status" value="1"/>
</dbReference>
<dbReference type="AlphaFoldDB" id="A0A5E4GAR0"/>
<keyword evidence="1" id="KW-0732">Signal</keyword>
<name>A0A5E4GAR0_PRUDU</name>
<evidence type="ECO:0000313" key="3">
    <source>
        <dbReference type="EMBL" id="VVA36985.1"/>
    </source>
</evidence>
<dbReference type="Gene3D" id="1.20.140.40">
    <property type="entry name" value="Invertase/pectin methylesterase inhibitor family protein"/>
    <property type="match status" value="1"/>
</dbReference>
<dbReference type="PANTHER" id="PTHR31890:SF9">
    <property type="entry name" value="PLANT INVERTASE_PECTIN METHYLESTERASE INHIBITOR SUPERFAMILY PROTEIN"/>
    <property type="match status" value="1"/>
</dbReference>
<dbReference type="Proteomes" id="UP000327085">
    <property type="component" value="Chromosome 8"/>
</dbReference>
<evidence type="ECO:0000256" key="1">
    <source>
        <dbReference type="SAM" id="SignalP"/>
    </source>
</evidence>
<dbReference type="EMBL" id="CABIKO010000494">
    <property type="protein sequence ID" value="VVA36985.1"/>
    <property type="molecule type" value="Genomic_DNA"/>
</dbReference>
<feature type="signal peptide" evidence="1">
    <location>
        <begin position="1"/>
        <end position="27"/>
    </location>
</feature>
<sequence length="192" mass="21158">MDSQLSYVLFFAFFLVFLSSSPAPADARASPLLRSVCKQTRDSFHQNYTECVKTLWSDARIRSSASNDLKDVAISVLEIAAETATDTQELFNSYLQMVTGTKAIQQCAQSYGSVASAFQGTLEGVKEEDDMVSNMASRIVDSIVACEKALSSDGVELPQTISNRVHLVRLYKDIGCTVTSQLVSIWLRARKH</sequence>
<evidence type="ECO:0000313" key="4">
    <source>
        <dbReference type="Proteomes" id="UP000327085"/>
    </source>
</evidence>
<dbReference type="SMART" id="SM00856">
    <property type="entry name" value="PMEI"/>
    <property type="match status" value="1"/>
</dbReference>
<dbReference type="GO" id="GO:0004857">
    <property type="term" value="F:enzyme inhibitor activity"/>
    <property type="evidence" value="ECO:0007669"/>
    <property type="project" value="InterPro"/>
</dbReference>